<proteinExistence type="predicted"/>
<sequence length="149" mass="16900">MSNKKAVQKTEKELEKQRRTIRRLYTLVWFLACPLAYVVARLLGYGQINIVYWTLLVVPLLLAIINVRQLPPVAVKPRPLTKPEGEFPEEDRPDPAGEPEEPEEEEEPPQAVSRSRWMGLLLRALKAPAIIAFPILVTLIVDIIIRSAA</sequence>
<accession>A0A926I4Q8</accession>
<comment type="caution">
    <text evidence="3">The sequence shown here is derived from an EMBL/GenBank/DDBJ whole genome shotgun (WGS) entry which is preliminary data.</text>
</comment>
<evidence type="ECO:0000313" key="4">
    <source>
        <dbReference type="Proteomes" id="UP000653127"/>
    </source>
</evidence>
<protein>
    <submittedName>
        <fullName evidence="3">Uncharacterized protein</fullName>
    </submittedName>
</protein>
<keyword evidence="2" id="KW-1133">Transmembrane helix</keyword>
<feature type="transmembrane region" description="Helical" evidence="2">
    <location>
        <begin position="124"/>
        <end position="145"/>
    </location>
</feature>
<feature type="compositionally biased region" description="Acidic residues" evidence="1">
    <location>
        <begin position="86"/>
        <end position="108"/>
    </location>
</feature>
<feature type="transmembrane region" description="Helical" evidence="2">
    <location>
        <begin position="50"/>
        <end position="68"/>
    </location>
</feature>
<reference evidence="3" key="1">
    <citation type="submission" date="2020-08" db="EMBL/GenBank/DDBJ databases">
        <title>Genome public.</title>
        <authorList>
            <person name="Liu C."/>
            <person name="Sun Q."/>
        </authorList>
    </citation>
    <scope>NUCLEOTIDE SEQUENCE</scope>
    <source>
        <strain evidence="3">NSJ-31</strain>
    </source>
</reference>
<feature type="transmembrane region" description="Helical" evidence="2">
    <location>
        <begin position="24"/>
        <end position="44"/>
    </location>
</feature>
<gene>
    <name evidence="3" type="ORF">H8711_06085</name>
</gene>
<dbReference type="EMBL" id="JACRST010000006">
    <property type="protein sequence ID" value="MBC8546501.1"/>
    <property type="molecule type" value="Genomic_DNA"/>
</dbReference>
<feature type="region of interest" description="Disordered" evidence="1">
    <location>
        <begin position="75"/>
        <end position="112"/>
    </location>
</feature>
<evidence type="ECO:0000256" key="1">
    <source>
        <dbReference type="SAM" id="MobiDB-lite"/>
    </source>
</evidence>
<dbReference type="Proteomes" id="UP000653127">
    <property type="component" value="Unassembled WGS sequence"/>
</dbReference>
<dbReference type="AlphaFoldDB" id="A0A926I4Q8"/>
<organism evidence="3 4">
    <name type="scientific">Ligaoa zhengdingensis</name>
    <dbReference type="NCBI Taxonomy" id="2763658"/>
    <lineage>
        <taxon>Bacteria</taxon>
        <taxon>Bacillati</taxon>
        <taxon>Bacillota</taxon>
        <taxon>Clostridia</taxon>
        <taxon>Eubacteriales</taxon>
        <taxon>Oscillospiraceae</taxon>
        <taxon>Ligaoa</taxon>
    </lineage>
</organism>
<keyword evidence="2" id="KW-0812">Transmembrane</keyword>
<evidence type="ECO:0000313" key="3">
    <source>
        <dbReference type="EMBL" id="MBC8546501.1"/>
    </source>
</evidence>
<keyword evidence="2" id="KW-0472">Membrane</keyword>
<evidence type="ECO:0000256" key="2">
    <source>
        <dbReference type="SAM" id="Phobius"/>
    </source>
</evidence>
<keyword evidence="4" id="KW-1185">Reference proteome</keyword>
<dbReference type="RefSeq" id="WP_249282580.1">
    <property type="nucleotide sequence ID" value="NZ_JACRST010000006.1"/>
</dbReference>
<name>A0A926I4Q8_9FIRM</name>